<dbReference type="SUPFAM" id="SSF54631">
    <property type="entry name" value="CBS-domain pair"/>
    <property type="match status" value="1"/>
</dbReference>
<dbReference type="PANTHER" id="PTHR43080">
    <property type="entry name" value="CBS DOMAIN-CONTAINING PROTEIN CBSX3, MITOCHONDRIAL"/>
    <property type="match status" value="1"/>
</dbReference>
<dbReference type="AlphaFoldDB" id="A0A4R3LG04"/>
<dbReference type="InterPro" id="IPR046342">
    <property type="entry name" value="CBS_dom_sf"/>
</dbReference>
<reference evidence="5 7" key="2">
    <citation type="submission" date="2019-07" db="EMBL/GenBank/DDBJ databases">
        <title>Tepidimonas ignava SPS-1037 draft genome.</title>
        <authorList>
            <person name="Da Costa M.S."/>
            <person name="Froufe H.J.C."/>
            <person name="Egas C."/>
            <person name="Albuquerque L."/>
        </authorList>
    </citation>
    <scope>NUCLEOTIDE SEQUENCE [LARGE SCALE GENOMIC DNA]</scope>
    <source>
        <strain evidence="5 7">SPS-1037</strain>
    </source>
</reference>
<dbReference type="EC" id="1.1.1.205" evidence="5"/>
<dbReference type="Proteomes" id="UP000315577">
    <property type="component" value="Unassembled WGS sequence"/>
</dbReference>
<evidence type="ECO:0000259" key="3">
    <source>
        <dbReference type="PROSITE" id="PS51371"/>
    </source>
</evidence>
<dbReference type="OrthoDB" id="9811720at2"/>
<dbReference type="SMART" id="SM00116">
    <property type="entry name" value="CBS"/>
    <property type="match status" value="2"/>
</dbReference>
<protein>
    <submittedName>
        <fullName evidence="4">CBS domain protein</fullName>
    </submittedName>
    <submittedName>
        <fullName evidence="5">Inosine-5'-monophosphate dehydrogenase</fullName>
        <ecNumber evidence="5">1.1.1.205</ecNumber>
    </submittedName>
</protein>
<evidence type="ECO:0000256" key="1">
    <source>
        <dbReference type="ARBA" id="ARBA00023122"/>
    </source>
</evidence>
<sequence length="232" mass="24934">MLAVYGTSGLMYRGPIEEARRVLPTLRSTRARALKVETDRPDFADSGWDPYAAHAPSAAGVPGEPLSRNAAVAVQAYGEVQRPSPQRQPLQRVADVMTPEVVTVRAGDSVEQAWQRLIDLGLGQAPVLDAQGQLVGLLTRAELLRPERLPRLHDSAIVWRALLAQPVSVVMVSPVPAVEPDTLLRRLALLLLHTGLPGVPVVDMAGALVGFVSRSDVLKAVVHDPPLDLWAG</sequence>
<evidence type="ECO:0000313" key="6">
    <source>
        <dbReference type="Proteomes" id="UP000295536"/>
    </source>
</evidence>
<reference evidence="4 6" key="1">
    <citation type="submission" date="2019-03" db="EMBL/GenBank/DDBJ databases">
        <title>Genomic Encyclopedia of Type Strains, Phase IV (KMG-IV): sequencing the most valuable type-strain genomes for metagenomic binning, comparative biology and taxonomic classification.</title>
        <authorList>
            <person name="Goeker M."/>
        </authorList>
    </citation>
    <scope>NUCLEOTIDE SEQUENCE [LARGE SCALE GENOMIC DNA]</scope>
    <source>
        <strain evidence="4 6">DSM 12034</strain>
    </source>
</reference>
<keyword evidence="5" id="KW-0560">Oxidoreductase</keyword>
<evidence type="ECO:0000256" key="2">
    <source>
        <dbReference type="PROSITE-ProRule" id="PRU00703"/>
    </source>
</evidence>
<dbReference type="Pfam" id="PF00571">
    <property type="entry name" value="CBS"/>
    <property type="match status" value="2"/>
</dbReference>
<dbReference type="InterPro" id="IPR051257">
    <property type="entry name" value="Diverse_CBS-Domain"/>
</dbReference>
<dbReference type="Gene3D" id="3.90.1280.20">
    <property type="match status" value="1"/>
</dbReference>
<dbReference type="Gene3D" id="3.10.580.10">
    <property type="entry name" value="CBS-domain"/>
    <property type="match status" value="1"/>
</dbReference>
<keyword evidence="7" id="KW-1185">Reference proteome</keyword>
<dbReference type="Proteomes" id="UP000295536">
    <property type="component" value="Unassembled WGS sequence"/>
</dbReference>
<dbReference type="PANTHER" id="PTHR43080:SF2">
    <property type="entry name" value="CBS DOMAIN-CONTAINING PROTEIN"/>
    <property type="match status" value="1"/>
</dbReference>
<comment type="caution">
    <text evidence="4">The sequence shown here is derived from an EMBL/GenBank/DDBJ whole genome shotgun (WGS) entry which is preliminary data.</text>
</comment>
<dbReference type="EMBL" id="SMAH01000003">
    <property type="protein sequence ID" value="TCS99033.1"/>
    <property type="molecule type" value="Genomic_DNA"/>
</dbReference>
<gene>
    <name evidence="5" type="primary">guaB_2</name>
    <name evidence="4" type="ORF">EDC36_10391</name>
    <name evidence="5" type="ORF">Tigna_00864</name>
</gene>
<evidence type="ECO:0000313" key="5">
    <source>
        <dbReference type="EMBL" id="TSE22884.1"/>
    </source>
</evidence>
<evidence type="ECO:0000313" key="4">
    <source>
        <dbReference type="EMBL" id="TCS99033.1"/>
    </source>
</evidence>
<accession>A0A4R3LG04</accession>
<evidence type="ECO:0000313" key="7">
    <source>
        <dbReference type="Proteomes" id="UP000315577"/>
    </source>
</evidence>
<dbReference type="PROSITE" id="PS51371">
    <property type="entry name" value="CBS"/>
    <property type="match status" value="2"/>
</dbReference>
<feature type="domain" description="CBS" evidence="3">
    <location>
        <begin position="97"/>
        <end position="155"/>
    </location>
</feature>
<feature type="domain" description="CBS" evidence="3">
    <location>
        <begin position="171"/>
        <end position="229"/>
    </location>
</feature>
<keyword evidence="1 2" id="KW-0129">CBS domain</keyword>
<name>A0A4R3LG04_9BURK</name>
<dbReference type="GO" id="GO:0003938">
    <property type="term" value="F:IMP dehydrogenase activity"/>
    <property type="evidence" value="ECO:0007669"/>
    <property type="project" value="UniProtKB-EC"/>
</dbReference>
<dbReference type="InterPro" id="IPR000644">
    <property type="entry name" value="CBS_dom"/>
</dbReference>
<dbReference type="RefSeq" id="WP_132961791.1">
    <property type="nucleotide sequence ID" value="NZ_SMAH01000003.1"/>
</dbReference>
<proteinExistence type="predicted"/>
<organism evidence="4 6">
    <name type="scientific">Tepidimonas ignava</name>
    <dbReference type="NCBI Taxonomy" id="114249"/>
    <lineage>
        <taxon>Bacteria</taxon>
        <taxon>Pseudomonadati</taxon>
        <taxon>Pseudomonadota</taxon>
        <taxon>Betaproteobacteria</taxon>
        <taxon>Burkholderiales</taxon>
        <taxon>Tepidimonas</taxon>
    </lineage>
</organism>
<dbReference type="EMBL" id="VJNC01000004">
    <property type="protein sequence ID" value="TSE22884.1"/>
    <property type="molecule type" value="Genomic_DNA"/>
</dbReference>